<gene>
    <name evidence="8" type="ORF">L596_019926</name>
</gene>
<keyword evidence="9" id="KW-1185">Reference proteome</keyword>
<dbReference type="PANTHER" id="PTHR11660">
    <property type="entry name" value="SOLUTE CARRIER FAMILY 40 MEMBER"/>
    <property type="match status" value="1"/>
</dbReference>
<evidence type="ECO:0000256" key="2">
    <source>
        <dbReference type="ARBA" id="ARBA00006279"/>
    </source>
</evidence>
<dbReference type="GO" id="GO:0016020">
    <property type="term" value="C:membrane"/>
    <property type="evidence" value="ECO:0007669"/>
    <property type="project" value="UniProtKB-SubCell"/>
</dbReference>
<comment type="similarity">
    <text evidence="2 7">Belongs to the ferroportin (FP) (TC 2.A.100) family. SLC40A subfamily.</text>
</comment>
<evidence type="ECO:0000256" key="3">
    <source>
        <dbReference type="ARBA" id="ARBA00022448"/>
    </source>
</evidence>
<evidence type="ECO:0000256" key="7">
    <source>
        <dbReference type="RuleBase" id="RU365065"/>
    </source>
</evidence>
<feature type="transmembrane region" description="Helical" evidence="7">
    <location>
        <begin position="15"/>
        <end position="38"/>
    </location>
</feature>
<feature type="transmembrane region" description="Helical" evidence="7">
    <location>
        <begin position="126"/>
        <end position="147"/>
    </location>
</feature>
<dbReference type="STRING" id="34508.A0A4U5MS39"/>
<evidence type="ECO:0000256" key="1">
    <source>
        <dbReference type="ARBA" id="ARBA00004141"/>
    </source>
</evidence>
<organism evidence="8 9">
    <name type="scientific">Steinernema carpocapsae</name>
    <name type="common">Entomopathogenic nematode</name>
    <dbReference type="NCBI Taxonomy" id="34508"/>
    <lineage>
        <taxon>Eukaryota</taxon>
        <taxon>Metazoa</taxon>
        <taxon>Ecdysozoa</taxon>
        <taxon>Nematoda</taxon>
        <taxon>Chromadorea</taxon>
        <taxon>Rhabditida</taxon>
        <taxon>Tylenchina</taxon>
        <taxon>Panagrolaimomorpha</taxon>
        <taxon>Strongyloidoidea</taxon>
        <taxon>Steinernematidae</taxon>
        <taxon>Steinernema</taxon>
    </lineage>
</organism>
<reference evidence="8 9" key="1">
    <citation type="journal article" date="2015" name="Genome Biol.">
        <title>Comparative genomics of Steinernema reveals deeply conserved gene regulatory networks.</title>
        <authorList>
            <person name="Dillman A.R."/>
            <person name="Macchietto M."/>
            <person name="Porter C.F."/>
            <person name="Rogers A."/>
            <person name="Williams B."/>
            <person name="Antoshechkin I."/>
            <person name="Lee M.M."/>
            <person name="Goodwin Z."/>
            <person name="Lu X."/>
            <person name="Lewis E.E."/>
            <person name="Goodrich-Blair H."/>
            <person name="Stock S.P."/>
            <person name="Adams B.J."/>
            <person name="Sternberg P.W."/>
            <person name="Mortazavi A."/>
        </authorList>
    </citation>
    <scope>NUCLEOTIDE SEQUENCE [LARGE SCALE GENOMIC DNA]</scope>
    <source>
        <strain evidence="8 9">ALL</strain>
    </source>
</reference>
<dbReference type="PANTHER" id="PTHR11660:SF57">
    <property type="entry name" value="SOLUTE CARRIER FAMILY 40 MEMBER"/>
    <property type="match status" value="1"/>
</dbReference>
<dbReference type="AlphaFoldDB" id="A0A4U5MS39"/>
<dbReference type="InterPro" id="IPR036259">
    <property type="entry name" value="MFS_trans_sf"/>
</dbReference>
<comment type="caution">
    <text evidence="8">The sequence shown here is derived from an EMBL/GenBank/DDBJ whole genome shotgun (WGS) entry which is preliminary data.</text>
</comment>
<dbReference type="InterPro" id="IPR009716">
    <property type="entry name" value="Ferroportin-1"/>
</dbReference>
<accession>A0A4U5MS39</accession>
<comment type="function">
    <text evidence="7">May be involved in iron transport and iron homeostasis.</text>
</comment>
<keyword evidence="7" id="KW-0406">Ion transport</keyword>
<feature type="transmembrane region" description="Helical" evidence="7">
    <location>
        <begin position="186"/>
        <end position="204"/>
    </location>
</feature>
<proteinExistence type="inferred from homology"/>
<sequence>MSTIYQVSSIVSPVFGGFVVSSVGISAACVFFAVWSLVSLATKAVLLRLVYFTVPLLAERDVYKVSVVDASSDKSKPASKRSPLLEYVSHTVFPAAFGLALLYITVFEYDALVIGYVESRGLTANIVGTFGSVSAVFGLLGSFLYSFLQNHISTKRAGLVGVTCYFLAVSPCIVSLFLPGGLFSHTASHTAVFVYLGGVCLGIPQKRCFRSPKRVLSALRRRQEPSNHLHTRKFHVSVDDPRFLGFAYRR</sequence>
<keyword evidence="6 7" id="KW-0472">Membrane</keyword>
<comment type="caution">
    <text evidence="7">Lacks conserved residue(s) required for the propagation of feature annotation.</text>
</comment>
<reference evidence="8 9" key="2">
    <citation type="journal article" date="2019" name="G3 (Bethesda)">
        <title>Hybrid Assembly of the Genome of the Entomopathogenic Nematode Steinernema carpocapsae Identifies the X-Chromosome.</title>
        <authorList>
            <person name="Serra L."/>
            <person name="Macchietto M."/>
            <person name="Macias-Munoz A."/>
            <person name="McGill C.J."/>
            <person name="Rodriguez I.M."/>
            <person name="Rodriguez B."/>
            <person name="Murad R."/>
            <person name="Mortazavi A."/>
        </authorList>
    </citation>
    <scope>NUCLEOTIDE SEQUENCE [LARGE SCALE GENOMIC DNA]</scope>
    <source>
        <strain evidence="8 9">ALL</strain>
    </source>
</reference>
<evidence type="ECO:0000313" key="8">
    <source>
        <dbReference type="EMBL" id="TKR72490.1"/>
    </source>
</evidence>
<feature type="transmembrane region" description="Helical" evidence="7">
    <location>
        <begin position="159"/>
        <end position="180"/>
    </location>
</feature>
<name>A0A4U5MS39_STECR</name>
<feature type="transmembrane region" description="Helical" evidence="7">
    <location>
        <begin position="84"/>
        <end position="106"/>
    </location>
</feature>
<comment type="subcellular location">
    <subcellularLocation>
        <location evidence="1 7">Membrane</location>
        <topology evidence="1 7">Multi-pass membrane protein</topology>
    </subcellularLocation>
</comment>
<dbReference type="Pfam" id="PF06963">
    <property type="entry name" value="FPN1"/>
    <property type="match status" value="1"/>
</dbReference>
<evidence type="ECO:0000256" key="4">
    <source>
        <dbReference type="ARBA" id="ARBA00022692"/>
    </source>
</evidence>
<evidence type="ECO:0000313" key="9">
    <source>
        <dbReference type="Proteomes" id="UP000298663"/>
    </source>
</evidence>
<evidence type="ECO:0000256" key="6">
    <source>
        <dbReference type="ARBA" id="ARBA00023136"/>
    </source>
</evidence>
<keyword evidence="4 7" id="KW-0812">Transmembrane</keyword>
<keyword evidence="5 7" id="KW-1133">Transmembrane helix</keyword>
<dbReference type="SUPFAM" id="SSF103473">
    <property type="entry name" value="MFS general substrate transporter"/>
    <property type="match status" value="1"/>
</dbReference>
<dbReference type="Gene3D" id="1.20.1250.20">
    <property type="entry name" value="MFS general substrate transporter like domains"/>
    <property type="match status" value="1"/>
</dbReference>
<dbReference type="OrthoDB" id="648861at2759"/>
<dbReference type="Proteomes" id="UP000298663">
    <property type="component" value="Unassembled WGS sequence"/>
</dbReference>
<protein>
    <recommendedName>
        <fullName evidence="7">Solute carrier family 40 member</fullName>
    </recommendedName>
</protein>
<keyword evidence="3 7" id="KW-0813">Transport</keyword>
<dbReference type="GO" id="GO:0005381">
    <property type="term" value="F:iron ion transmembrane transporter activity"/>
    <property type="evidence" value="ECO:0007669"/>
    <property type="project" value="UniProtKB-UniRule"/>
</dbReference>
<evidence type="ECO:0000256" key="5">
    <source>
        <dbReference type="ARBA" id="ARBA00022989"/>
    </source>
</evidence>
<dbReference type="EMBL" id="AZBU02000006">
    <property type="protein sequence ID" value="TKR72490.1"/>
    <property type="molecule type" value="Genomic_DNA"/>
</dbReference>